<feature type="signal peptide" evidence="2">
    <location>
        <begin position="1"/>
        <end position="24"/>
    </location>
</feature>
<sequence>MFSYKPTFSMLLFYCLLFVSLTCAQQLFYGPAEYLDNNGFGTGVYAGYINPSGYPIRYYQYPISASTPLSQLVPLTADSSGYWNRNYGGYYPMRDRRYSSYLQSYQTIPSDVADVPENYDKAAVIQIPYDNTKSSQHNYVGILNSVKNGDLVRGYQRSYSEWNPQPVQAVFKNGYLLEKTAAQTADSDEKHLNDDDPSSNLNPIPSKTSKNFELEYSRQELTEMSTTEPSKSASKEESKDQESFSISPEILKEFEGLNNLKHRLMAKDLLQQRLTERYASIRARRLLSELN</sequence>
<evidence type="ECO:0000256" key="2">
    <source>
        <dbReference type="SAM" id="SignalP"/>
    </source>
</evidence>
<feature type="compositionally biased region" description="Basic and acidic residues" evidence="1">
    <location>
        <begin position="210"/>
        <end position="221"/>
    </location>
</feature>
<evidence type="ECO:0000256" key="1">
    <source>
        <dbReference type="SAM" id="MobiDB-lite"/>
    </source>
</evidence>
<dbReference type="Proteomes" id="UP000046393">
    <property type="component" value="Unplaced"/>
</dbReference>
<keyword evidence="3" id="KW-1185">Reference proteome</keyword>
<feature type="chain" id="PRO_5005893552" evidence="2">
    <location>
        <begin position="25"/>
        <end position="291"/>
    </location>
</feature>
<feature type="region of interest" description="Disordered" evidence="1">
    <location>
        <begin position="183"/>
        <end position="244"/>
    </location>
</feature>
<protein>
    <submittedName>
        <fullName evidence="4">Uncharacterized protein</fullName>
    </submittedName>
</protein>
<accession>A0A0N5AZC1</accession>
<evidence type="ECO:0000313" key="3">
    <source>
        <dbReference type="Proteomes" id="UP000046393"/>
    </source>
</evidence>
<keyword evidence="2" id="KW-0732">Signal</keyword>
<feature type="compositionally biased region" description="Polar residues" evidence="1">
    <location>
        <begin position="198"/>
        <end position="209"/>
    </location>
</feature>
<dbReference type="WBParaSite" id="SMUV_0001034401-mRNA-1">
    <property type="protein sequence ID" value="SMUV_0001034401-mRNA-1"/>
    <property type="gene ID" value="SMUV_0001034401"/>
</dbReference>
<evidence type="ECO:0000313" key="4">
    <source>
        <dbReference type="WBParaSite" id="SMUV_0001034401-mRNA-1"/>
    </source>
</evidence>
<dbReference type="AlphaFoldDB" id="A0A0N5AZC1"/>
<organism evidence="3 4">
    <name type="scientific">Syphacia muris</name>
    <dbReference type="NCBI Taxonomy" id="451379"/>
    <lineage>
        <taxon>Eukaryota</taxon>
        <taxon>Metazoa</taxon>
        <taxon>Ecdysozoa</taxon>
        <taxon>Nematoda</taxon>
        <taxon>Chromadorea</taxon>
        <taxon>Rhabditida</taxon>
        <taxon>Spirurina</taxon>
        <taxon>Oxyuridomorpha</taxon>
        <taxon>Oxyuroidea</taxon>
        <taxon>Oxyuridae</taxon>
        <taxon>Syphacia</taxon>
    </lineage>
</organism>
<name>A0A0N5AZC1_9BILA</name>
<proteinExistence type="predicted"/>
<feature type="compositionally biased region" description="Basic and acidic residues" evidence="1">
    <location>
        <begin position="233"/>
        <end position="242"/>
    </location>
</feature>
<reference evidence="4" key="1">
    <citation type="submission" date="2017-02" db="UniProtKB">
        <authorList>
            <consortium name="WormBaseParasite"/>
        </authorList>
    </citation>
    <scope>IDENTIFICATION</scope>
</reference>